<keyword evidence="1" id="KW-0802">TPR repeat</keyword>
<keyword evidence="4" id="KW-1185">Reference proteome</keyword>
<dbReference type="PANTHER" id="PTHR36194:SF1">
    <property type="entry name" value="S-LAYER-LIKE PROTEIN"/>
    <property type="match status" value="1"/>
</dbReference>
<organism evidence="3 4">
    <name type="scientific">candidate division CSSED10-310 bacterium</name>
    <dbReference type="NCBI Taxonomy" id="2855610"/>
    <lineage>
        <taxon>Bacteria</taxon>
        <taxon>Bacteria division CSSED10-310</taxon>
    </lineage>
</organism>
<evidence type="ECO:0000313" key="3">
    <source>
        <dbReference type="EMBL" id="MFC1853148.1"/>
    </source>
</evidence>
<dbReference type="SMART" id="SM00228">
    <property type="entry name" value="PDZ"/>
    <property type="match status" value="1"/>
</dbReference>
<feature type="domain" description="PDZ" evidence="2">
    <location>
        <begin position="519"/>
        <end position="591"/>
    </location>
</feature>
<dbReference type="InterPro" id="IPR001478">
    <property type="entry name" value="PDZ"/>
</dbReference>
<feature type="repeat" description="TPR" evidence="1">
    <location>
        <begin position="86"/>
        <end position="119"/>
    </location>
</feature>
<dbReference type="SUPFAM" id="SSF48452">
    <property type="entry name" value="TPR-like"/>
    <property type="match status" value="1"/>
</dbReference>
<dbReference type="InterPro" id="IPR036034">
    <property type="entry name" value="PDZ_sf"/>
</dbReference>
<protein>
    <submittedName>
        <fullName evidence="3">PEGA domain-containing protein</fullName>
    </submittedName>
</protein>
<dbReference type="SUPFAM" id="SSF50156">
    <property type="entry name" value="PDZ domain-like"/>
    <property type="match status" value="1"/>
</dbReference>
<dbReference type="PANTHER" id="PTHR36194">
    <property type="entry name" value="S-LAYER-LIKE PROTEIN"/>
    <property type="match status" value="1"/>
</dbReference>
<gene>
    <name evidence="3" type="ORF">ACFL27_23365</name>
</gene>
<dbReference type="SMART" id="SM00028">
    <property type="entry name" value="TPR"/>
    <property type="match status" value="3"/>
</dbReference>
<sequence length="729" mass="82118">MMICNLSKREFVLMFIFLFILPSLVLAQQEETNISGLLQSALTTAIKTFNSQDQPTAILQLNQIIDICQENMASREMNEEEKKILAQAYEYRGRAFYNIGETEKSQSDFSDLIKINPRYQLDSTLVSPKIVSLFDKIKGAMVGNLAVFSTPSGSEIYIKNKFLALTPMYSTELLKGEYLLEVKHHGFDVYSEKITILPNTPLEKEVTLVANTGTCIFYSSPAEVKIFIDEEIVGSTFGQAPPEMAQMAEELNITPQELSAPLKIEYVTPGVHRLELRKECFEPIIRSISVEIKEHSFKPFKMEPSRTSIQVNSSQPGASVYLNDGFQGITPLTLNDVCTGKYLLTVKKEKKGKWFQEIELKRGEPQVFDTFMRPTITFLGITNAAERSQQVIDRVHEKLLSVFKDLSTINFTVASAEDRDKLSREIGIPVSALASFAATNSAIDAKRKASLLAEVGSRLDTDLMIFGYIPEEKLHRHVHLELYSKYHGDADKIKLAFNDPAELSAFSKKMDSPLQLFQHWVGLVTIDTFLHDGIVVIKVLPNSPAQKAGFKIGDVLKKADNESIQNNGDFQDKLSKIRKGEKIKLTFSHQDLIKAISIQIDETPVELPRNSPNIYYNKALAELKQKILEEKDDRLINFYRLNLGFCYMHFNDWQKAIEDAFSNTSLPSGSGISKGTLNFYIAHCYEKLGYLEEAKKFYSAAAAIKGATLESNNGPFVEFMAKKKIAEIK</sequence>
<dbReference type="Proteomes" id="UP001594351">
    <property type="component" value="Unassembled WGS sequence"/>
</dbReference>
<evidence type="ECO:0000313" key="4">
    <source>
        <dbReference type="Proteomes" id="UP001594351"/>
    </source>
</evidence>
<dbReference type="EMBL" id="JBHPBY010000433">
    <property type="protein sequence ID" value="MFC1853148.1"/>
    <property type="molecule type" value="Genomic_DNA"/>
</dbReference>
<name>A0ABV6Z3X2_UNCC1</name>
<dbReference type="InterPro" id="IPR011990">
    <property type="entry name" value="TPR-like_helical_dom_sf"/>
</dbReference>
<dbReference type="InterPro" id="IPR019734">
    <property type="entry name" value="TPR_rpt"/>
</dbReference>
<dbReference type="Gene3D" id="1.25.40.10">
    <property type="entry name" value="Tetratricopeptide repeat domain"/>
    <property type="match status" value="2"/>
</dbReference>
<dbReference type="InterPro" id="IPR013229">
    <property type="entry name" value="PEGA"/>
</dbReference>
<comment type="caution">
    <text evidence="3">The sequence shown here is derived from an EMBL/GenBank/DDBJ whole genome shotgun (WGS) entry which is preliminary data.</text>
</comment>
<evidence type="ECO:0000259" key="2">
    <source>
        <dbReference type="SMART" id="SM00228"/>
    </source>
</evidence>
<evidence type="ECO:0000256" key="1">
    <source>
        <dbReference type="PROSITE-ProRule" id="PRU00339"/>
    </source>
</evidence>
<dbReference type="Gene3D" id="2.30.42.10">
    <property type="match status" value="1"/>
</dbReference>
<proteinExistence type="predicted"/>
<dbReference type="Pfam" id="PF13180">
    <property type="entry name" value="PDZ_2"/>
    <property type="match status" value="1"/>
</dbReference>
<dbReference type="PROSITE" id="PS50005">
    <property type="entry name" value="TPR"/>
    <property type="match status" value="1"/>
</dbReference>
<accession>A0ABV6Z3X2</accession>
<dbReference type="Pfam" id="PF08308">
    <property type="entry name" value="PEGA"/>
    <property type="match status" value="2"/>
</dbReference>
<reference evidence="3 4" key="1">
    <citation type="submission" date="2024-09" db="EMBL/GenBank/DDBJ databases">
        <title>Laminarin stimulates single cell rates of sulfate reduction while oxygen inhibits transcriptomic activity in coastal marine sediment.</title>
        <authorList>
            <person name="Lindsay M."/>
            <person name="Orcutt B."/>
            <person name="Emerson D."/>
            <person name="Stepanauskas R."/>
            <person name="D'Angelo T."/>
        </authorList>
    </citation>
    <scope>NUCLEOTIDE SEQUENCE [LARGE SCALE GENOMIC DNA]</scope>
    <source>
        <strain evidence="3">SAG AM-311-K15</strain>
    </source>
</reference>